<dbReference type="RefSeq" id="WP_379572183.1">
    <property type="nucleotide sequence ID" value="NZ_JBHSQK010000130.1"/>
</dbReference>
<reference evidence="2" key="1">
    <citation type="journal article" date="2019" name="Int. J. Syst. Evol. Microbiol.">
        <title>The Global Catalogue of Microorganisms (GCM) 10K type strain sequencing project: providing services to taxonomists for standard genome sequencing and annotation.</title>
        <authorList>
            <consortium name="The Broad Institute Genomics Platform"/>
            <consortium name="The Broad Institute Genome Sequencing Center for Infectious Disease"/>
            <person name="Wu L."/>
            <person name="Ma J."/>
        </authorList>
    </citation>
    <scope>NUCLEOTIDE SEQUENCE [LARGE SCALE GENOMIC DNA]</scope>
    <source>
        <strain evidence="2">CGMCC 4.7397</strain>
    </source>
</reference>
<evidence type="ECO:0000313" key="1">
    <source>
        <dbReference type="EMBL" id="MFC5952879.1"/>
    </source>
</evidence>
<proteinExistence type="predicted"/>
<dbReference type="Proteomes" id="UP001596119">
    <property type="component" value="Unassembled WGS sequence"/>
</dbReference>
<name>A0ABW1IJ26_9PSEU</name>
<comment type="caution">
    <text evidence="1">The sequence shown here is derived from an EMBL/GenBank/DDBJ whole genome shotgun (WGS) entry which is preliminary data.</text>
</comment>
<accession>A0ABW1IJ26</accession>
<dbReference type="EMBL" id="JBHSQK010000130">
    <property type="protein sequence ID" value="MFC5952879.1"/>
    <property type="molecule type" value="Genomic_DNA"/>
</dbReference>
<protein>
    <submittedName>
        <fullName evidence="1">Uncharacterized protein</fullName>
    </submittedName>
</protein>
<evidence type="ECO:0000313" key="2">
    <source>
        <dbReference type="Proteomes" id="UP001596119"/>
    </source>
</evidence>
<organism evidence="1 2">
    <name type="scientific">Pseudonocardia lutea</name>
    <dbReference type="NCBI Taxonomy" id="2172015"/>
    <lineage>
        <taxon>Bacteria</taxon>
        <taxon>Bacillati</taxon>
        <taxon>Actinomycetota</taxon>
        <taxon>Actinomycetes</taxon>
        <taxon>Pseudonocardiales</taxon>
        <taxon>Pseudonocardiaceae</taxon>
        <taxon>Pseudonocardia</taxon>
    </lineage>
</organism>
<keyword evidence="2" id="KW-1185">Reference proteome</keyword>
<gene>
    <name evidence="1" type="ORF">ACFQH9_31930</name>
</gene>
<sequence>MTSPLKIVVTAERIGGMTASIALHDTSFATCLGEGEPAPCDLHRAIRRMGGS</sequence>